<evidence type="ECO:0000256" key="5">
    <source>
        <dbReference type="ARBA" id="ARBA00022989"/>
    </source>
</evidence>
<gene>
    <name evidence="8" type="ORF">E3J84_06175</name>
</gene>
<dbReference type="EMBL" id="SOKJ01000354">
    <property type="protein sequence ID" value="TET08463.1"/>
    <property type="molecule type" value="Genomic_DNA"/>
</dbReference>
<organism evidence="8 9">
    <name type="scientific">Aerophobetes bacterium</name>
    <dbReference type="NCBI Taxonomy" id="2030807"/>
    <lineage>
        <taxon>Bacteria</taxon>
        <taxon>Candidatus Aerophobota</taxon>
    </lineage>
</organism>
<name>A0A523RRP7_UNCAE</name>
<accession>A0A523RRP7</accession>
<evidence type="ECO:0000313" key="8">
    <source>
        <dbReference type="EMBL" id="TET08463.1"/>
    </source>
</evidence>
<keyword evidence="2" id="KW-0813">Transport</keyword>
<protein>
    <submittedName>
        <fullName evidence="8">Electron transport complex subunit RsxA</fullName>
    </submittedName>
</protein>
<dbReference type="PANTHER" id="PTHR30335">
    <property type="entry name" value="INTEGRAL MEMBRANE PROTEIN OF SOXR-REDUCING COMPLEX"/>
    <property type="match status" value="1"/>
</dbReference>
<keyword evidence="6 7" id="KW-0472">Membrane</keyword>
<feature type="transmembrane region" description="Helical" evidence="7">
    <location>
        <begin position="95"/>
        <end position="120"/>
    </location>
</feature>
<evidence type="ECO:0000256" key="7">
    <source>
        <dbReference type="SAM" id="Phobius"/>
    </source>
</evidence>
<dbReference type="GO" id="GO:0005886">
    <property type="term" value="C:plasma membrane"/>
    <property type="evidence" value="ECO:0007669"/>
    <property type="project" value="TreeGrafter"/>
</dbReference>
<dbReference type="Pfam" id="PF02508">
    <property type="entry name" value="Rnf-Nqr"/>
    <property type="match status" value="1"/>
</dbReference>
<keyword evidence="3 7" id="KW-0812">Transmembrane</keyword>
<evidence type="ECO:0000256" key="3">
    <source>
        <dbReference type="ARBA" id="ARBA00022692"/>
    </source>
</evidence>
<evidence type="ECO:0000256" key="6">
    <source>
        <dbReference type="ARBA" id="ARBA00023136"/>
    </source>
</evidence>
<comment type="caution">
    <text evidence="8">The sequence shown here is derived from an EMBL/GenBank/DDBJ whole genome shotgun (WGS) entry which is preliminary data.</text>
</comment>
<evidence type="ECO:0000256" key="1">
    <source>
        <dbReference type="ARBA" id="ARBA00004127"/>
    </source>
</evidence>
<dbReference type="InterPro" id="IPR050133">
    <property type="entry name" value="NqrDE/RnfAE_oxidrdctase"/>
</dbReference>
<dbReference type="GO" id="GO:0012505">
    <property type="term" value="C:endomembrane system"/>
    <property type="evidence" value="ECO:0007669"/>
    <property type="project" value="UniProtKB-SubCell"/>
</dbReference>
<comment type="subcellular location">
    <subcellularLocation>
        <location evidence="1">Endomembrane system</location>
        <topology evidence="1">Multi-pass membrane protein</topology>
    </subcellularLocation>
</comment>
<dbReference type="PANTHER" id="PTHR30335:SF0">
    <property type="entry name" value="ION-TRANSLOCATING OXIDOREDUCTASE COMPLEX SUBUNIT A"/>
    <property type="match status" value="1"/>
</dbReference>
<feature type="non-terminal residue" evidence="8">
    <location>
        <position position="124"/>
    </location>
</feature>
<reference evidence="8 9" key="1">
    <citation type="submission" date="2019-03" db="EMBL/GenBank/DDBJ databases">
        <title>Metabolic potential of uncultured bacteria and archaea associated with petroleum seepage in deep-sea sediments.</title>
        <authorList>
            <person name="Dong X."/>
            <person name="Hubert C."/>
        </authorList>
    </citation>
    <scope>NUCLEOTIDE SEQUENCE [LARGE SCALE GENOMIC DNA]</scope>
    <source>
        <strain evidence="8">E44_bin7</strain>
    </source>
</reference>
<evidence type="ECO:0000256" key="2">
    <source>
        <dbReference type="ARBA" id="ARBA00022448"/>
    </source>
</evidence>
<keyword evidence="4" id="KW-1278">Translocase</keyword>
<evidence type="ECO:0000256" key="4">
    <source>
        <dbReference type="ARBA" id="ARBA00022967"/>
    </source>
</evidence>
<feature type="transmembrane region" description="Helical" evidence="7">
    <location>
        <begin position="37"/>
        <end position="56"/>
    </location>
</feature>
<sequence>MKLILLFLSAALVNNFVLRYFLGICPFLGVTGKVESAIAMGFATTFVMTLTAIIIWPINHFILIDLPFLKYVTIILVIASLVQLIEMFIRKTSPVLYRALGIYLPLITTNCSIFFLALFITEPL</sequence>
<dbReference type="InterPro" id="IPR003667">
    <property type="entry name" value="NqrDE/RnfAE"/>
</dbReference>
<feature type="transmembrane region" description="Helical" evidence="7">
    <location>
        <begin position="68"/>
        <end position="89"/>
    </location>
</feature>
<dbReference type="Proteomes" id="UP000316360">
    <property type="component" value="Unassembled WGS sequence"/>
</dbReference>
<evidence type="ECO:0000313" key="9">
    <source>
        <dbReference type="Proteomes" id="UP000316360"/>
    </source>
</evidence>
<keyword evidence="5 7" id="KW-1133">Transmembrane helix</keyword>
<proteinExistence type="predicted"/>
<dbReference type="AlphaFoldDB" id="A0A523RRP7"/>